<keyword evidence="3" id="KW-0810">Translation regulation</keyword>
<feature type="compositionally biased region" description="Basic and acidic residues" evidence="6">
    <location>
        <begin position="374"/>
        <end position="388"/>
    </location>
</feature>
<evidence type="ECO:0000256" key="3">
    <source>
        <dbReference type="ARBA" id="ARBA00022845"/>
    </source>
</evidence>
<dbReference type="GO" id="GO:0016281">
    <property type="term" value="C:eukaryotic translation initiation factor 4F complex"/>
    <property type="evidence" value="ECO:0000318"/>
    <property type="project" value="GO_Central"/>
</dbReference>
<feature type="region of interest" description="Disordered" evidence="6">
    <location>
        <begin position="1554"/>
        <end position="1629"/>
    </location>
</feature>
<evidence type="ECO:0000256" key="6">
    <source>
        <dbReference type="SAM" id="MobiDB-lite"/>
    </source>
</evidence>
<feature type="compositionally biased region" description="Low complexity" evidence="6">
    <location>
        <begin position="530"/>
        <end position="548"/>
    </location>
</feature>
<dbReference type="InterPro" id="IPR003890">
    <property type="entry name" value="MIF4G-like_typ-3"/>
</dbReference>
<dbReference type="PANTHER" id="PTHR23253:SF9">
    <property type="entry name" value="EUKARYOTIC TRANSLATION INITIATION FACTOR 4 GAMMA 2"/>
    <property type="match status" value="1"/>
</dbReference>
<evidence type="ECO:0000259" key="7">
    <source>
        <dbReference type="PROSITE" id="PS51366"/>
    </source>
</evidence>
<dbReference type="FunFam" id="1.25.40.180:FF:000034">
    <property type="entry name" value="Eukaryotic translation initiation factor 4G"/>
    <property type="match status" value="1"/>
</dbReference>
<feature type="region of interest" description="Disordered" evidence="6">
    <location>
        <begin position="1"/>
        <end position="246"/>
    </location>
</feature>
<proteinExistence type="inferred from homology"/>
<feature type="region of interest" description="Disordered" evidence="6">
    <location>
        <begin position="874"/>
        <end position="921"/>
    </location>
</feature>
<feature type="compositionally biased region" description="Basic and acidic residues" evidence="6">
    <location>
        <begin position="781"/>
        <end position="797"/>
    </location>
</feature>
<feature type="compositionally biased region" description="Basic and acidic residues" evidence="6">
    <location>
        <begin position="1743"/>
        <end position="1765"/>
    </location>
</feature>
<dbReference type="SUPFAM" id="SSF48371">
    <property type="entry name" value="ARM repeat"/>
    <property type="match status" value="2"/>
</dbReference>
<dbReference type="Gramene" id="ERN01027">
    <property type="protein sequence ID" value="ERN01027"/>
    <property type="gene ID" value="AMTR_s00002p00140630"/>
</dbReference>
<dbReference type="KEGG" id="atr:18429102"/>
<dbReference type="eggNOG" id="KOG0401">
    <property type="taxonomic scope" value="Eukaryota"/>
</dbReference>
<feature type="compositionally biased region" description="Polar residues" evidence="6">
    <location>
        <begin position="601"/>
        <end position="610"/>
    </location>
</feature>
<feature type="compositionally biased region" description="Low complexity" evidence="6">
    <location>
        <begin position="200"/>
        <end position="211"/>
    </location>
</feature>
<dbReference type="OMA" id="ANFCFYL"/>
<evidence type="ECO:0000256" key="2">
    <source>
        <dbReference type="ARBA" id="ARBA00022540"/>
    </source>
</evidence>
<feature type="compositionally biased region" description="Basic and acidic residues" evidence="6">
    <location>
        <begin position="1558"/>
        <end position="1575"/>
    </location>
</feature>
<keyword evidence="4" id="KW-0648">Protein biosynthesis</keyword>
<feature type="region of interest" description="Disordered" evidence="6">
    <location>
        <begin position="653"/>
        <end position="818"/>
    </location>
</feature>
<dbReference type="Gene3D" id="1.25.40.180">
    <property type="match status" value="2"/>
</dbReference>
<keyword evidence="2" id="KW-0396">Initiation factor</keyword>
<gene>
    <name evidence="8" type="ORF">AMTR_s00002p00140630</name>
</gene>
<evidence type="ECO:0000313" key="9">
    <source>
        <dbReference type="Proteomes" id="UP000017836"/>
    </source>
</evidence>
<comment type="similarity">
    <text evidence="1">Belongs to the eukaryotic initiation factor 4G family.</text>
</comment>
<feature type="compositionally biased region" description="Basic and acidic residues" evidence="6">
    <location>
        <begin position="573"/>
        <end position="589"/>
    </location>
</feature>
<feature type="region of interest" description="Disordered" evidence="6">
    <location>
        <begin position="526"/>
        <end position="615"/>
    </location>
</feature>
<feature type="region of interest" description="Disordered" evidence="6">
    <location>
        <begin position="1181"/>
        <end position="1212"/>
    </location>
</feature>
<dbReference type="GO" id="GO:0003729">
    <property type="term" value="F:mRNA binding"/>
    <property type="evidence" value="ECO:0000318"/>
    <property type="project" value="GO_Central"/>
</dbReference>
<dbReference type="EMBL" id="KI394767">
    <property type="protein sequence ID" value="ERN01027.1"/>
    <property type="molecule type" value="Genomic_DNA"/>
</dbReference>
<feature type="region of interest" description="Disordered" evidence="6">
    <location>
        <begin position="374"/>
        <end position="415"/>
    </location>
</feature>
<feature type="compositionally biased region" description="Low complexity" evidence="6">
    <location>
        <begin position="1011"/>
        <end position="1021"/>
    </location>
</feature>
<dbReference type="InterPro" id="IPR016024">
    <property type="entry name" value="ARM-type_fold"/>
</dbReference>
<feature type="domain" description="MI" evidence="7">
    <location>
        <begin position="1798"/>
        <end position="1922"/>
    </location>
</feature>
<dbReference type="STRING" id="13333.W1NTW2"/>
<feature type="compositionally biased region" description="Basic and acidic residues" evidence="6">
    <location>
        <begin position="1122"/>
        <end position="1131"/>
    </location>
</feature>
<feature type="region of interest" description="Disordered" evidence="6">
    <location>
        <begin position="964"/>
        <end position="1040"/>
    </location>
</feature>
<dbReference type="GO" id="GO:0006417">
    <property type="term" value="P:regulation of translation"/>
    <property type="evidence" value="ECO:0007669"/>
    <property type="project" value="UniProtKB-KW"/>
</dbReference>
<dbReference type="SMART" id="SM00544">
    <property type="entry name" value="MA3"/>
    <property type="match status" value="1"/>
</dbReference>
<feature type="compositionally biased region" description="Basic and acidic residues" evidence="6">
    <location>
        <begin position="180"/>
        <end position="192"/>
    </location>
</feature>
<feature type="compositionally biased region" description="Polar residues" evidence="6">
    <location>
        <begin position="1590"/>
        <end position="1602"/>
    </location>
</feature>
<organism evidence="8 9">
    <name type="scientific">Amborella trichopoda</name>
    <dbReference type="NCBI Taxonomy" id="13333"/>
    <lineage>
        <taxon>Eukaryota</taxon>
        <taxon>Viridiplantae</taxon>
        <taxon>Streptophyta</taxon>
        <taxon>Embryophyta</taxon>
        <taxon>Tracheophyta</taxon>
        <taxon>Spermatophyta</taxon>
        <taxon>Magnoliopsida</taxon>
        <taxon>Amborellales</taxon>
        <taxon>Amborellaceae</taxon>
        <taxon>Amborella</taxon>
    </lineage>
</organism>
<reference evidence="9" key="1">
    <citation type="journal article" date="2013" name="Science">
        <title>The Amborella genome and the evolution of flowering plants.</title>
        <authorList>
            <consortium name="Amborella Genome Project"/>
        </authorList>
    </citation>
    <scope>NUCLEOTIDE SEQUENCE [LARGE SCALE GENOMIC DNA]</scope>
</reference>
<sequence>MSLNQTRADKSDAQIRKPGRNLGSSGHQPRSSYPSKGGGSLGTAPPNSTSSSSSSSRGFKKSNGQGGQYRGNPTSGNPDSGIARVVPNGAHVQSQQLGPTLPGAPDTGASKSSDPVVPRPGRPLPRAPTSQSSTPTPEPQTPTKPTGDMTRTFPLQFGTLSPSNWMQIPARTSSAPPNLDEQKRDQARHESARAAPPIPIASAPKQQQQQQPRRDPMVTQTSSGEPRPPVQIKKDNQSHVPSVTQKSSVLPISGLSMPHHFQQPQLPVQFNVPSSQIQSQAIATNALPVPLQLQVGNAPPVQQQVFVSGLQTHHLQPPQGMMHQGQSLGFSPQMASQLGTAIGGNLGMGMTSQFAQTQPNKFVAPRKAVKITHPDTHEELRLDKRSDSFPEVASSGPTQQLGRGHANVPPPSQALPSFASAHSMSYYQAMQPGSYTPSIFYPAQTTHQLTGTQINPGSSAPRYNFSSGQTVSFMNPSLNPLAMSKSGPTVHGASEQVETLAHEVSTLSISAPLVVPSVNVTVRPAKDKGVTSSVPTSTPGSHSSTPVSQSTDPISHSSAPVSQSLPPSNVSALHKEPNKQSWKVEESGSSHRQKGLDGALPNTSTTVSIPSSGASSLLGVGVKGASVLAQREPQNVSSPDLVAPFEEASSVVTVTEGRKREPLKRSDSSRDHQKKGNKKEQRYPQHQHQAHIEALESSGVLKSSALNKHTDTRLTETSSKPVTSEGVETLVTSTPSLPPPSLNPEANTVSEGDSQLEAKEDLGVSKGTLGSGKISQIDQAAARDELQDGKRGPDEPSMRSGLEGEGINSEDSGNVQSVKPEEIVSADCEQEEGVVALAKQMGSETIDRTQNGCPVSDSRPDICSNLENLSLTDQMQKNSDEPTVSAPRIGSNVDKEREESVPMPSGRELEEESFNLEASASSEVFSQSVDLEHGKGGSQTSIEAPISESSHIVCHVDVSDAIEIGDSNDATERDDRVLDPSRPSEGLASFPIPSSNEPVKKLEGRGVEGTSGVLISSSSLGSKDKPSEQSKAKNFGGRKKWRKDILSKADAAGSNSDLYTAYKPEEKQEAVPTSEIIEDSTCLETRQDDTEKEIPATEEDTQSKGELEDWEDAAEISSPKLKNGEHAHGSDESGGGLSSKKYSRDFLLTFSEVCKDLPVGFEILADIADALLTTQVPSIHTSDRESYAGSGRILDRPSPGSSRIERRTSGVVDDDRWTKAPIPFISGRDPRIDVGHGGPAASFRSQGGNVGVLRNPRGQLSPQYAGGILSGPMQSLAAHGLQRNSSDAERWQRTPGIQKGLMPAPHTALAHKAEKRYEVGKVTDEEEQKQRQLKGILNKLTPQNFEKLFEQVKEVNIDNAVTLKGVINQIFDKALMEPTFCEMYANFCFHLAGELPDFSEDNEKITFKRLLLNKCQEEFERGEREQAEANRVEEEGEAKLSDEEREEKRIQARRRMLGNIRLIGELYKKKMLTERIMHECIKKLLGQVHNPDEEDIEALCKLMSTIGEIIDHPKAKEHMDAYFDRMGMLSNNQKLSSRVRFMLKDSIDLRKNRWQQRRKVEGPKKIEEVHRDAAQERQAQTTRLARGPSLGSSTRRPQSSLDYGSRGIPGLASPGVAPMGGQRGMPLPQRTYGAQDVRFEDRHSFDRGPSVPLPQRPIDDDSITLGPQGGLARGMSIRGQQSLPSGSADAPGVDNRRMGFGSNGYSSFHSTPDWSPYGSAREETIPRNFVPDRNLPIPIHDQSNYHDRNTSAPIRDARIGDRQFDRPSSSGGGVGRAQSSTAVAQSIASESKVWSEERLRKMSISAIEEFYSANDEGEVASCIKDLNSPNFYPTMVSLWVGDSFERKDKERDLLAKLLTNLCKSQEGLLTEAHLIKGFEYVFSTLEDAIYDAPKAPVFLGQILVKVIRDHVVSLTQVGSLILRGGEEPGRLVQAGLASEILGNVLEILGTEKGSSLDDICRGSNLRLEDFLPPNSIKPGKLIDLILKKNIQCTP</sequence>
<feature type="compositionally biased region" description="Basic and acidic residues" evidence="6">
    <location>
        <begin position="1085"/>
        <end position="1107"/>
    </location>
</feature>
<evidence type="ECO:0000313" key="8">
    <source>
        <dbReference type="EMBL" id="ERN01027.1"/>
    </source>
</evidence>
<dbReference type="GO" id="GO:0003743">
    <property type="term" value="F:translation initiation factor activity"/>
    <property type="evidence" value="ECO:0000318"/>
    <property type="project" value="GO_Central"/>
</dbReference>
<feature type="compositionally biased region" description="Polar residues" evidence="6">
    <location>
        <begin position="549"/>
        <end position="571"/>
    </location>
</feature>
<feature type="compositionally biased region" description="Basic and acidic residues" evidence="6">
    <location>
        <begin position="656"/>
        <end position="671"/>
    </location>
</feature>
<feature type="compositionally biased region" description="Basic and acidic residues" evidence="6">
    <location>
        <begin position="1203"/>
        <end position="1212"/>
    </location>
</feature>
<feature type="compositionally biased region" description="Basic and acidic residues" evidence="6">
    <location>
        <begin position="1022"/>
        <end position="1031"/>
    </location>
</feature>
<feature type="compositionally biased region" description="Polar residues" evidence="6">
    <location>
        <begin position="158"/>
        <end position="176"/>
    </location>
</feature>
<evidence type="ECO:0000256" key="4">
    <source>
        <dbReference type="ARBA" id="ARBA00022917"/>
    </source>
</evidence>
<keyword evidence="9" id="KW-1185">Reference proteome</keyword>
<protein>
    <recommendedName>
        <fullName evidence="5">Eukaryotic translation initiation factor 4G</fullName>
    </recommendedName>
</protein>
<feature type="region of interest" description="Disordered" evidence="6">
    <location>
        <begin position="1060"/>
        <end position="1138"/>
    </location>
</feature>
<dbReference type="FunFam" id="1.25.40.180:FF:000024">
    <property type="entry name" value="Eukaryotic translation initiation factor 4G"/>
    <property type="match status" value="1"/>
</dbReference>
<evidence type="ECO:0000256" key="5">
    <source>
        <dbReference type="ARBA" id="ARBA00067320"/>
    </source>
</evidence>
<dbReference type="Pfam" id="PF02847">
    <property type="entry name" value="MA3"/>
    <property type="match status" value="1"/>
</dbReference>
<dbReference type="SMART" id="SM00543">
    <property type="entry name" value="MIF4G"/>
    <property type="match status" value="1"/>
</dbReference>
<dbReference type="Proteomes" id="UP000017836">
    <property type="component" value="Unassembled WGS sequence"/>
</dbReference>
<feature type="region of interest" description="Disordered" evidence="6">
    <location>
        <begin position="1643"/>
        <end position="1701"/>
    </location>
</feature>
<feature type="region of interest" description="Disordered" evidence="6">
    <location>
        <begin position="1422"/>
        <end position="1446"/>
    </location>
</feature>
<name>W1NTW2_AMBTC</name>
<dbReference type="Pfam" id="PF02854">
    <property type="entry name" value="MIF4G"/>
    <property type="match status" value="1"/>
</dbReference>
<dbReference type="InterPro" id="IPR003891">
    <property type="entry name" value="Initiation_fac_eIF4g_MI"/>
</dbReference>
<dbReference type="PROSITE" id="PS51366">
    <property type="entry name" value="MI"/>
    <property type="match status" value="1"/>
</dbReference>
<feature type="region of interest" description="Disordered" evidence="6">
    <location>
        <begin position="1729"/>
        <end position="1782"/>
    </location>
</feature>
<feature type="compositionally biased region" description="Basic and acidic residues" evidence="6">
    <location>
        <begin position="970"/>
        <end position="979"/>
    </location>
</feature>
<accession>W1NTW2</accession>
<dbReference type="HOGENOM" id="CLU_001191_0_0_1"/>
<dbReference type="OrthoDB" id="514777at2759"/>
<dbReference type="GO" id="GO:0006413">
    <property type="term" value="P:translational initiation"/>
    <property type="evidence" value="ECO:0000318"/>
    <property type="project" value="GO_Central"/>
</dbReference>
<dbReference type="PANTHER" id="PTHR23253">
    <property type="entry name" value="EUKARYOTIC TRANSLATION INITIATION FACTOR 4 GAMMA"/>
    <property type="match status" value="1"/>
</dbReference>
<feature type="compositionally biased region" description="Pro residues" evidence="6">
    <location>
        <begin position="117"/>
        <end position="126"/>
    </location>
</feature>
<feature type="compositionally biased region" description="Polar residues" evidence="6">
    <location>
        <begin position="22"/>
        <end position="34"/>
    </location>
</feature>
<evidence type="ECO:0000256" key="1">
    <source>
        <dbReference type="ARBA" id="ARBA00005775"/>
    </source>
</evidence>